<dbReference type="PIRSF" id="PIRSF003107">
    <property type="entry name" value="PhoU"/>
    <property type="match status" value="1"/>
</dbReference>
<comment type="similarity">
    <text evidence="2 8">Belongs to the PhoU family.</text>
</comment>
<comment type="subcellular location">
    <subcellularLocation>
        <location evidence="1 8">Cytoplasm</location>
    </subcellularLocation>
</comment>
<reference evidence="11 12" key="1">
    <citation type="submission" date="2018-08" db="EMBL/GenBank/DDBJ databases">
        <title>Genomic Encyclopedia of Archaeal and Bacterial Type Strains, Phase II (KMG-II): from individual species to whole genera.</title>
        <authorList>
            <person name="Goeker M."/>
        </authorList>
    </citation>
    <scope>NUCLEOTIDE SEQUENCE [LARGE SCALE GENOMIC DNA]</scope>
    <source>
        <strain evidence="11 12">DSM 5002</strain>
    </source>
</reference>
<dbReference type="InterPro" id="IPR026022">
    <property type="entry name" value="PhoU_dom"/>
</dbReference>
<dbReference type="EMBL" id="QXDF01000002">
    <property type="protein sequence ID" value="RIA47527.1"/>
    <property type="molecule type" value="Genomic_DNA"/>
</dbReference>
<evidence type="ECO:0000256" key="8">
    <source>
        <dbReference type="PIRNR" id="PIRNR003107"/>
    </source>
</evidence>
<dbReference type="GO" id="GO:0045936">
    <property type="term" value="P:negative regulation of phosphate metabolic process"/>
    <property type="evidence" value="ECO:0007669"/>
    <property type="project" value="InterPro"/>
</dbReference>
<dbReference type="InterPro" id="IPR028366">
    <property type="entry name" value="PhoU"/>
</dbReference>
<protein>
    <recommendedName>
        <fullName evidence="8">Phosphate-specific transport system accessory protein PhoU</fullName>
    </recommendedName>
</protein>
<feature type="domain" description="PhoU" evidence="10">
    <location>
        <begin position="20"/>
        <end position="107"/>
    </location>
</feature>
<evidence type="ECO:0000256" key="9">
    <source>
        <dbReference type="SAM" id="MobiDB-lite"/>
    </source>
</evidence>
<gene>
    <name evidence="11" type="ORF">BXY53_2081</name>
</gene>
<feature type="domain" description="PhoU" evidence="10">
    <location>
        <begin position="124"/>
        <end position="208"/>
    </location>
</feature>
<sequence length="244" mass="27287">MEQHTVSSYEQELKSLDAKIAHMGGLCEQLLSEAIEALEKNAPELAEDVISRDKNIDQLEKEIEELAVLMIARRQPVALDLRQIITAIRIAGDLERIGDLGKNISKRTLAIAGEPQPKRAMLGLKHMGLQALQQLKDVLDAYATRDAEKTKRVWMDDYEIDAMYNSLFRELLTYMMEDPRSITLSTHLLFGAKNIERIGDHVTNIAEMTFFMITGETLVEGRPKSDTTSLLSPAEATGDSDDNG</sequence>
<comment type="subunit">
    <text evidence="3 8">Homodimer.</text>
</comment>
<dbReference type="SUPFAM" id="SSF109755">
    <property type="entry name" value="PhoU-like"/>
    <property type="match status" value="1"/>
</dbReference>
<keyword evidence="5 8" id="KW-0963">Cytoplasm</keyword>
<keyword evidence="12" id="KW-1185">Reference proteome</keyword>
<evidence type="ECO:0000313" key="12">
    <source>
        <dbReference type="Proteomes" id="UP000266273"/>
    </source>
</evidence>
<comment type="caution">
    <text evidence="11">The sequence shown here is derived from an EMBL/GenBank/DDBJ whole genome shotgun (WGS) entry which is preliminary data.</text>
</comment>
<accession>A0A397PK46</accession>
<name>A0A397PK46_9HYPH</name>
<evidence type="ECO:0000259" key="10">
    <source>
        <dbReference type="Pfam" id="PF01895"/>
    </source>
</evidence>
<evidence type="ECO:0000256" key="1">
    <source>
        <dbReference type="ARBA" id="ARBA00004496"/>
    </source>
</evidence>
<dbReference type="NCBIfam" id="TIGR02135">
    <property type="entry name" value="phoU_full"/>
    <property type="match status" value="1"/>
</dbReference>
<dbReference type="InterPro" id="IPR038078">
    <property type="entry name" value="PhoU-like_sf"/>
</dbReference>
<dbReference type="Pfam" id="PF01895">
    <property type="entry name" value="PhoU"/>
    <property type="match status" value="2"/>
</dbReference>
<dbReference type="AlphaFoldDB" id="A0A397PK46"/>
<dbReference type="GO" id="GO:0006817">
    <property type="term" value="P:phosphate ion transport"/>
    <property type="evidence" value="ECO:0007669"/>
    <property type="project" value="UniProtKB-KW"/>
</dbReference>
<dbReference type="PANTHER" id="PTHR42930">
    <property type="entry name" value="PHOSPHATE-SPECIFIC TRANSPORT SYSTEM ACCESSORY PROTEIN PHOU"/>
    <property type="match status" value="1"/>
</dbReference>
<proteinExistence type="inferred from homology"/>
<dbReference type="FunFam" id="1.20.58.220:FF:000004">
    <property type="entry name" value="Phosphate-specific transport system accessory protein PhoU"/>
    <property type="match status" value="1"/>
</dbReference>
<evidence type="ECO:0000256" key="6">
    <source>
        <dbReference type="ARBA" id="ARBA00022592"/>
    </source>
</evidence>
<evidence type="ECO:0000256" key="2">
    <source>
        <dbReference type="ARBA" id="ARBA00008107"/>
    </source>
</evidence>
<evidence type="ECO:0000256" key="5">
    <source>
        <dbReference type="ARBA" id="ARBA00022490"/>
    </source>
</evidence>
<dbReference type="GO" id="GO:0030643">
    <property type="term" value="P:intracellular phosphate ion homeostasis"/>
    <property type="evidence" value="ECO:0007669"/>
    <property type="project" value="InterPro"/>
</dbReference>
<evidence type="ECO:0000313" key="11">
    <source>
        <dbReference type="EMBL" id="RIA47527.1"/>
    </source>
</evidence>
<evidence type="ECO:0000256" key="7">
    <source>
        <dbReference type="ARBA" id="ARBA00056181"/>
    </source>
</evidence>
<comment type="function">
    <text evidence="7 8">Plays a role in the regulation of phosphate uptake.</text>
</comment>
<dbReference type="OrthoDB" id="9814256at2"/>
<keyword evidence="4 8" id="KW-0813">Transport</keyword>
<evidence type="ECO:0000256" key="4">
    <source>
        <dbReference type="ARBA" id="ARBA00022448"/>
    </source>
</evidence>
<dbReference type="GO" id="GO:0005737">
    <property type="term" value="C:cytoplasm"/>
    <property type="evidence" value="ECO:0007669"/>
    <property type="project" value="UniProtKB-SubCell"/>
</dbReference>
<dbReference type="Gene3D" id="1.20.58.220">
    <property type="entry name" value="Phosphate transport system protein phou homolog 2, domain 2"/>
    <property type="match status" value="1"/>
</dbReference>
<feature type="region of interest" description="Disordered" evidence="9">
    <location>
        <begin position="222"/>
        <end position="244"/>
    </location>
</feature>
<dbReference type="PANTHER" id="PTHR42930:SF3">
    <property type="entry name" value="PHOSPHATE-SPECIFIC TRANSPORT SYSTEM ACCESSORY PROTEIN PHOU"/>
    <property type="match status" value="1"/>
</dbReference>
<evidence type="ECO:0000256" key="3">
    <source>
        <dbReference type="ARBA" id="ARBA00011738"/>
    </source>
</evidence>
<organism evidence="11 12">
    <name type="scientific">Dichotomicrobium thermohalophilum</name>
    <dbReference type="NCBI Taxonomy" id="933063"/>
    <lineage>
        <taxon>Bacteria</taxon>
        <taxon>Pseudomonadati</taxon>
        <taxon>Pseudomonadota</taxon>
        <taxon>Alphaproteobacteria</taxon>
        <taxon>Hyphomicrobiales</taxon>
        <taxon>Hyphomicrobiaceae</taxon>
        <taxon>Dichotomicrobium</taxon>
    </lineage>
</organism>
<dbReference type="Proteomes" id="UP000266273">
    <property type="component" value="Unassembled WGS sequence"/>
</dbReference>
<keyword evidence="6 8" id="KW-0592">Phosphate transport</keyword>
<dbReference type="RefSeq" id="WP_119061907.1">
    <property type="nucleotide sequence ID" value="NZ_QXDF01000002.1"/>
</dbReference>